<reference evidence="2 3" key="1">
    <citation type="submission" date="2019-01" db="EMBL/GenBank/DDBJ databases">
        <title>Pseudolysobacter antarctica gen. nov., sp. nov., isolated from Fildes Peninsula, Antarctica.</title>
        <authorList>
            <person name="Wei Z."/>
            <person name="Peng F."/>
        </authorList>
    </citation>
    <scope>NUCLEOTIDE SEQUENCE [LARGE SCALE GENOMIC DNA]</scope>
    <source>
        <strain evidence="2 3">AQ6-296</strain>
    </source>
</reference>
<accession>A0A411HF73</accession>
<organism evidence="2 3">
    <name type="scientific">Pseudolysobacter antarcticus</name>
    <dbReference type="NCBI Taxonomy" id="2511995"/>
    <lineage>
        <taxon>Bacteria</taxon>
        <taxon>Pseudomonadati</taxon>
        <taxon>Pseudomonadota</taxon>
        <taxon>Gammaproteobacteria</taxon>
        <taxon>Lysobacterales</taxon>
        <taxon>Rhodanobacteraceae</taxon>
        <taxon>Pseudolysobacter</taxon>
    </lineage>
</organism>
<keyword evidence="1" id="KW-0812">Transmembrane</keyword>
<keyword evidence="1" id="KW-0472">Membrane</keyword>
<evidence type="ECO:0000313" key="3">
    <source>
        <dbReference type="Proteomes" id="UP000291562"/>
    </source>
</evidence>
<protein>
    <submittedName>
        <fullName evidence="2">Antitermination protein NusB</fullName>
    </submittedName>
</protein>
<name>A0A411HF73_9GAMM</name>
<evidence type="ECO:0000256" key="1">
    <source>
        <dbReference type="SAM" id="Phobius"/>
    </source>
</evidence>
<keyword evidence="3" id="KW-1185">Reference proteome</keyword>
<dbReference type="Proteomes" id="UP000291562">
    <property type="component" value="Chromosome"/>
</dbReference>
<dbReference type="AlphaFoldDB" id="A0A411HF73"/>
<feature type="transmembrane region" description="Helical" evidence="1">
    <location>
        <begin position="12"/>
        <end position="31"/>
    </location>
</feature>
<dbReference type="RefSeq" id="WP_129831392.1">
    <property type="nucleotide sequence ID" value="NZ_CP035704.1"/>
</dbReference>
<evidence type="ECO:0000313" key="2">
    <source>
        <dbReference type="EMBL" id="QBB69136.1"/>
    </source>
</evidence>
<gene>
    <name evidence="2" type="ORF">ELE36_01360</name>
</gene>
<feature type="transmembrane region" description="Helical" evidence="1">
    <location>
        <begin position="37"/>
        <end position="57"/>
    </location>
</feature>
<dbReference type="EMBL" id="CP035704">
    <property type="protein sequence ID" value="QBB69136.1"/>
    <property type="molecule type" value="Genomic_DNA"/>
</dbReference>
<sequence>MDGLSLFQSARPEFFVGWGTLALIIAALAQGKNRSGLVWFIFALIGGPLALLILVFLSRVRSSRF</sequence>
<dbReference type="OrthoDB" id="6053908at2"/>
<proteinExistence type="predicted"/>
<dbReference type="KEGG" id="xbc:ELE36_01360"/>
<keyword evidence="1" id="KW-1133">Transmembrane helix</keyword>